<sequence length="177" mass="18821">MKEWQKWLLLGVASLIFGIIALGNSVLFSLAVATVTGAMFLISGGLQAYAGFTAEGIGSKLFGILLGILMIFLGISFMFHPLQGAISLAMLVLILLAAGGIVRVVLAWRMRETPFFWPMLISGALSILLAGYIWANFATAAPQLLGVLLGIELLFNGSGLIVLAFFLRRGGGEKTDT</sequence>
<keyword evidence="1" id="KW-1133">Transmembrane helix</keyword>
<dbReference type="InterPro" id="IPR052712">
    <property type="entry name" value="Acid_resist_chaperone_HdeD"/>
</dbReference>
<dbReference type="RefSeq" id="WP_106472152.1">
    <property type="nucleotide sequence ID" value="NZ_CP027665.1"/>
</dbReference>
<dbReference type="PANTHER" id="PTHR34989">
    <property type="entry name" value="PROTEIN HDED"/>
    <property type="match status" value="1"/>
</dbReference>
<name>A0A2S0MPP0_9RHOB</name>
<organism evidence="2 3">
    <name type="scientific">Pukyongiella litopenaei</name>
    <dbReference type="NCBI Taxonomy" id="2605946"/>
    <lineage>
        <taxon>Bacteria</taxon>
        <taxon>Pseudomonadati</taxon>
        <taxon>Pseudomonadota</taxon>
        <taxon>Alphaproteobacteria</taxon>
        <taxon>Rhodobacterales</taxon>
        <taxon>Paracoccaceae</taxon>
        <taxon>Pukyongiella</taxon>
    </lineage>
</organism>
<dbReference type="KEGG" id="thas:C6Y53_09050"/>
<keyword evidence="3" id="KW-1185">Reference proteome</keyword>
<dbReference type="Proteomes" id="UP000237655">
    <property type="component" value="Chromosome"/>
</dbReference>
<feature type="transmembrane region" description="Helical" evidence="1">
    <location>
        <begin position="7"/>
        <end position="24"/>
    </location>
</feature>
<evidence type="ECO:0000313" key="3">
    <source>
        <dbReference type="Proteomes" id="UP000237655"/>
    </source>
</evidence>
<reference evidence="3" key="1">
    <citation type="submission" date="2018-03" db="EMBL/GenBank/DDBJ databases">
        <title>Genomic analysis of the strain SH-1 isolated from shrimp intestine.</title>
        <authorList>
            <person name="Kim Y.-S."/>
            <person name="Kim S.-E."/>
            <person name="Kim K.-H."/>
        </authorList>
    </citation>
    <scope>NUCLEOTIDE SEQUENCE [LARGE SCALE GENOMIC DNA]</scope>
    <source>
        <strain evidence="3">SH-1</strain>
    </source>
</reference>
<gene>
    <name evidence="2" type="ORF">C6Y53_09050</name>
</gene>
<protein>
    <recommendedName>
        <fullName evidence="4">Acid-resistance membrane protein</fullName>
    </recommendedName>
</protein>
<feature type="transmembrane region" description="Helical" evidence="1">
    <location>
        <begin position="85"/>
        <end position="108"/>
    </location>
</feature>
<feature type="transmembrane region" description="Helical" evidence="1">
    <location>
        <begin position="147"/>
        <end position="167"/>
    </location>
</feature>
<feature type="transmembrane region" description="Helical" evidence="1">
    <location>
        <begin position="61"/>
        <end position="79"/>
    </location>
</feature>
<feature type="transmembrane region" description="Helical" evidence="1">
    <location>
        <begin position="115"/>
        <end position="135"/>
    </location>
</feature>
<dbReference type="Pfam" id="PF03729">
    <property type="entry name" value="DUF308"/>
    <property type="match status" value="1"/>
</dbReference>
<feature type="transmembrane region" description="Helical" evidence="1">
    <location>
        <begin position="30"/>
        <end position="49"/>
    </location>
</feature>
<dbReference type="GO" id="GO:0005886">
    <property type="term" value="C:plasma membrane"/>
    <property type="evidence" value="ECO:0007669"/>
    <property type="project" value="TreeGrafter"/>
</dbReference>
<dbReference type="PANTHER" id="PTHR34989:SF1">
    <property type="entry name" value="PROTEIN HDED"/>
    <property type="match status" value="1"/>
</dbReference>
<dbReference type="AlphaFoldDB" id="A0A2S0MPP0"/>
<dbReference type="InterPro" id="IPR005325">
    <property type="entry name" value="DUF308_memb"/>
</dbReference>
<dbReference type="EMBL" id="CP027665">
    <property type="protein sequence ID" value="AVO37834.1"/>
    <property type="molecule type" value="Genomic_DNA"/>
</dbReference>
<accession>A0A2S0MPP0</accession>
<proteinExistence type="predicted"/>
<evidence type="ECO:0000313" key="2">
    <source>
        <dbReference type="EMBL" id="AVO37834.1"/>
    </source>
</evidence>
<keyword evidence="1" id="KW-0472">Membrane</keyword>
<evidence type="ECO:0008006" key="4">
    <source>
        <dbReference type="Google" id="ProtNLM"/>
    </source>
</evidence>
<keyword evidence="1" id="KW-0812">Transmembrane</keyword>
<evidence type="ECO:0000256" key="1">
    <source>
        <dbReference type="SAM" id="Phobius"/>
    </source>
</evidence>